<dbReference type="Proteomes" id="UP000002255">
    <property type="component" value="Chromosome"/>
</dbReference>
<proteinExistence type="predicted"/>
<dbReference type="RefSeq" id="WP_012878955.1">
    <property type="nucleotide sequence ID" value="NC_013530.1"/>
</dbReference>
<feature type="compositionally biased region" description="Basic residues" evidence="1">
    <location>
        <begin position="43"/>
        <end position="55"/>
    </location>
</feature>
<reference evidence="3" key="1">
    <citation type="submission" date="2009-11" db="EMBL/GenBank/DDBJ databases">
        <title>The complete chromosome of Xylanimonas cellulosilytica DSM 15894.</title>
        <authorList>
            <consortium name="US DOE Joint Genome Institute (JGI-PGF)"/>
            <person name="Lucas S."/>
            <person name="Copeland A."/>
            <person name="Lapidus A."/>
            <person name="Glavina del Rio T."/>
            <person name="Dalin E."/>
            <person name="Tice H."/>
            <person name="Bruce D."/>
            <person name="Goodwin L."/>
            <person name="Pitluck S."/>
            <person name="Kyrpides N."/>
            <person name="Mavromatis K."/>
            <person name="Ivanova N."/>
            <person name="Mikhailova N."/>
            <person name="Foster B."/>
            <person name="Clum A."/>
            <person name="Brettin T."/>
            <person name="Detter J.C."/>
            <person name="Han C."/>
            <person name="Larimer F."/>
            <person name="Land M."/>
            <person name="Hauser L."/>
            <person name="Markowitz V."/>
            <person name="Cheng J.F."/>
            <person name="Hugenholtz P."/>
            <person name="Woyke T."/>
            <person name="Wu D."/>
            <person name="Gehrich-Schroeter G."/>
            <person name="Schneider S."/>
            <person name="Pukall S.R."/>
            <person name="Klenk H.P."/>
            <person name="Eisen J.A."/>
        </authorList>
    </citation>
    <scope>NUCLEOTIDE SEQUENCE [LARGE SCALE GENOMIC DNA]</scope>
    <source>
        <strain evidence="3">DSM 15894 / CECT 5975 / LMG 20990 / XIL07</strain>
    </source>
</reference>
<dbReference type="KEGG" id="xce:Xcel_2195"/>
<dbReference type="HOGENOM" id="CLU_3031518_0_0_11"/>
<organism evidence="2 3">
    <name type="scientific">Xylanimonas cellulosilytica (strain DSM 15894 / JCM 12276 / CECT 5975 / KCTC 9989 / LMG 20990 / NBRC 107835 / XIL07)</name>
    <dbReference type="NCBI Taxonomy" id="446471"/>
    <lineage>
        <taxon>Bacteria</taxon>
        <taxon>Bacillati</taxon>
        <taxon>Actinomycetota</taxon>
        <taxon>Actinomycetes</taxon>
        <taxon>Micrococcales</taxon>
        <taxon>Promicromonosporaceae</taxon>
        <taxon>Xylanimonas</taxon>
    </lineage>
</organism>
<name>D1BUX4_XYLCX</name>
<evidence type="ECO:0000313" key="3">
    <source>
        <dbReference type="Proteomes" id="UP000002255"/>
    </source>
</evidence>
<dbReference type="EMBL" id="CP001821">
    <property type="protein sequence ID" value="ACZ31213.1"/>
    <property type="molecule type" value="Genomic_DNA"/>
</dbReference>
<feature type="compositionally biased region" description="Basic and acidic residues" evidence="1">
    <location>
        <begin position="17"/>
        <end position="42"/>
    </location>
</feature>
<dbReference type="STRING" id="446471.Xcel_2195"/>
<protein>
    <submittedName>
        <fullName evidence="2">Uncharacterized protein</fullName>
    </submittedName>
</protein>
<accession>D1BUX4</accession>
<evidence type="ECO:0000256" key="1">
    <source>
        <dbReference type="SAM" id="MobiDB-lite"/>
    </source>
</evidence>
<dbReference type="AlphaFoldDB" id="D1BUX4"/>
<gene>
    <name evidence="2" type="ordered locus">Xcel_2195</name>
</gene>
<evidence type="ECO:0000313" key="2">
    <source>
        <dbReference type="EMBL" id="ACZ31213.1"/>
    </source>
</evidence>
<sequence length="55" mass="6612">MDPQTYLTTYRANEARRAVETERRRQIGERLSHETDRPEASRRSRVRGVARRLTR</sequence>
<feature type="region of interest" description="Disordered" evidence="1">
    <location>
        <begin position="17"/>
        <end position="55"/>
    </location>
</feature>
<reference evidence="2 3" key="2">
    <citation type="journal article" date="2010" name="Stand. Genomic Sci.">
        <title>Complete genome sequence of Xylanimonas cellulosilytica type strain (XIL07).</title>
        <authorList>
            <person name="Foster B."/>
            <person name="Pukall R."/>
            <person name="Abt B."/>
            <person name="Nolan M."/>
            <person name="Glavina Del Rio T."/>
            <person name="Chen F."/>
            <person name="Lucas S."/>
            <person name="Tice H."/>
            <person name="Pitluck S."/>
            <person name="Cheng J.-F."/>
            <person name="Chertkov O."/>
            <person name="Brettin T."/>
            <person name="Han C."/>
            <person name="Detter J.C."/>
            <person name="Bruce D."/>
            <person name="Goodwin L."/>
            <person name="Ivanova N."/>
            <person name="Mavromatis K."/>
            <person name="Pati A."/>
            <person name="Mikhailova N."/>
            <person name="Chen A."/>
            <person name="Palaniappan K."/>
            <person name="Land M."/>
            <person name="Hauser L."/>
            <person name="Chang Y.-J."/>
            <person name="Jeffries C.D."/>
            <person name="Chain P."/>
            <person name="Rohde M."/>
            <person name="Goeker M."/>
            <person name="Bristow J."/>
            <person name="Eisen J.A."/>
            <person name="Markowitz V."/>
            <person name="Hugenholtz P."/>
            <person name="Kyrpides N.C."/>
            <person name="Klenk H.-P."/>
            <person name="Lapidus A."/>
        </authorList>
    </citation>
    <scope>NUCLEOTIDE SEQUENCE [LARGE SCALE GENOMIC DNA]</scope>
    <source>
        <strain evidence="3">DSM 15894 / CECT 5975 / LMG 20990 / XIL07</strain>
    </source>
</reference>
<keyword evidence="3" id="KW-1185">Reference proteome</keyword>